<keyword evidence="2" id="KW-0472">Membrane</keyword>
<keyword evidence="5" id="KW-1185">Reference proteome</keyword>
<feature type="region of interest" description="Disordered" evidence="1">
    <location>
        <begin position="278"/>
        <end position="308"/>
    </location>
</feature>
<reference evidence="4 5" key="1">
    <citation type="submission" date="2015-09" db="EMBL/GenBank/DDBJ databases">
        <title>Draft genome of a European isolate of the apple canker pathogen Neonectria ditissima.</title>
        <authorList>
            <person name="Gomez-Cortecero A."/>
            <person name="Harrison R.J."/>
            <person name="Armitage A.D."/>
        </authorList>
    </citation>
    <scope>NUCLEOTIDE SEQUENCE [LARGE SCALE GENOMIC DNA]</scope>
    <source>
        <strain evidence="4 5">R09/05</strain>
    </source>
</reference>
<dbReference type="OrthoDB" id="4755186at2759"/>
<keyword evidence="2" id="KW-0812">Transmembrane</keyword>
<keyword evidence="3" id="KW-0732">Signal</keyword>
<feature type="signal peptide" evidence="3">
    <location>
        <begin position="1"/>
        <end position="25"/>
    </location>
</feature>
<evidence type="ECO:0000256" key="2">
    <source>
        <dbReference type="SAM" id="Phobius"/>
    </source>
</evidence>
<dbReference type="AlphaFoldDB" id="A0A0P7B9X1"/>
<name>A0A0P7B9X1_9HYPO</name>
<dbReference type="EMBL" id="LKCW01000118">
    <property type="protein sequence ID" value="KPM38993.1"/>
    <property type="molecule type" value="Genomic_DNA"/>
</dbReference>
<comment type="caution">
    <text evidence="4">The sequence shown here is derived from an EMBL/GenBank/DDBJ whole genome shotgun (WGS) entry which is preliminary data.</text>
</comment>
<evidence type="ECO:0000256" key="3">
    <source>
        <dbReference type="SAM" id="SignalP"/>
    </source>
</evidence>
<sequence>MTRSVRHLLFSVLVAAVFQPQIARAATNDGKGKYSNCQDDSDELCVDSFVWCSRDADECSFPEYTYDYRAGDPRDPNSLNTAVGTDNPALVLWNHDYNLVWNNTDPKKKVTVSWRWLFPQDGTDFPISLWTTDLDAGETSLIINFSKLATKPSESAKIYHLNTPKIQNKVASTTTVLEVSQGSDSNEKSSSSDPFVVFANGVTTYLDTQRELGSSTDSGGSDSTSDKSSDDDADNHAGKTDSSKKWKLGVGIGVGLGAPLLAALSFFAGSLYGKRRSRRAEKLPLHQNSNDEVEKEAKSEPTANSLGN</sequence>
<accession>A0A0P7B9X1</accession>
<feature type="compositionally biased region" description="Low complexity" evidence="1">
    <location>
        <begin position="213"/>
        <end position="223"/>
    </location>
</feature>
<organism evidence="4 5">
    <name type="scientific">Neonectria ditissima</name>
    <dbReference type="NCBI Taxonomy" id="78410"/>
    <lineage>
        <taxon>Eukaryota</taxon>
        <taxon>Fungi</taxon>
        <taxon>Dikarya</taxon>
        <taxon>Ascomycota</taxon>
        <taxon>Pezizomycotina</taxon>
        <taxon>Sordariomycetes</taxon>
        <taxon>Hypocreomycetidae</taxon>
        <taxon>Hypocreales</taxon>
        <taxon>Nectriaceae</taxon>
        <taxon>Neonectria</taxon>
    </lineage>
</organism>
<feature type="compositionally biased region" description="Basic and acidic residues" evidence="1">
    <location>
        <begin position="224"/>
        <end position="243"/>
    </location>
</feature>
<evidence type="ECO:0000313" key="4">
    <source>
        <dbReference type="EMBL" id="KPM38993.1"/>
    </source>
</evidence>
<evidence type="ECO:0000313" key="5">
    <source>
        <dbReference type="Proteomes" id="UP000050424"/>
    </source>
</evidence>
<feature type="transmembrane region" description="Helical" evidence="2">
    <location>
        <begin position="248"/>
        <end position="272"/>
    </location>
</feature>
<evidence type="ECO:0008006" key="6">
    <source>
        <dbReference type="Google" id="ProtNLM"/>
    </source>
</evidence>
<dbReference type="Proteomes" id="UP000050424">
    <property type="component" value="Unassembled WGS sequence"/>
</dbReference>
<keyword evidence="2" id="KW-1133">Transmembrane helix</keyword>
<feature type="region of interest" description="Disordered" evidence="1">
    <location>
        <begin position="210"/>
        <end position="243"/>
    </location>
</feature>
<protein>
    <recommendedName>
        <fullName evidence="6">Mid2 domain-containing protein</fullName>
    </recommendedName>
</protein>
<gene>
    <name evidence="4" type="ORF">AK830_g7549</name>
</gene>
<feature type="chain" id="PRO_5006135540" description="Mid2 domain-containing protein" evidence="3">
    <location>
        <begin position="26"/>
        <end position="308"/>
    </location>
</feature>
<proteinExistence type="predicted"/>
<evidence type="ECO:0000256" key="1">
    <source>
        <dbReference type="SAM" id="MobiDB-lite"/>
    </source>
</evidence>